<organism evidence="2 3">
    <name type="scientific">Oryza sativa subsp. japonica</name>
    <name type="common">Rice</name>
    <dbReference type="NCBI Taxonomy" id="39947"/>
    <lineage>
        <taxon>Eukaryota</taxon>
        <taxon>Viridiplantae</taxon>
        <taxon>Streptophyta</taxon>
        <taxon>Embryophyta</taxon>
        <taxon>Tracheophyta</taxon>
        <taxon>Spermatophyta</taxon>
        <taxon>Magnoliopsida</taxon>
        <taxon>Liliopsida</taxon>
        <taxon>Poales</taxon>
        <taxon>Poaceae</taxon>
        <taxon>BOP clade</taxon>
        <taxon>Oryzoideae</taxon>
        <taxon>Oryzeae</taxon>
        <taxon>Oryzinae</taxon>
        <taxon>Oryza</taxon>
        <taxon>Oryza sativa</taxon>
    </lineage>
</organism>
<dbReference type="EMBL" id="AP004150">
    <property type="protein sequence ID" value="BAD07754.1"/>
    <property type="molecule type" value="Genomic_DNA"/>
</dbReference>
<evidence type="ECO:0000256" key="1">
    <source>
        <dbReference type="SAM" id="MobiDB-lite"/>
    </source>
</evidence>
<protein>
    <submittedName>
        <fullName evidence="2">Uncharacterized protein</fullName>
    </submittedName>
</protein>
<reference evidence="3" key="2">
    <citation type="journal article" date="2008" name="Nucleic Acids Res.">
        <title>The rice annotation project database (RAP-DB): 2008 update.</title>
        <authorList>
            <consortium name="The rice annotation project (RAP)"/>
        </authorList>
    </citation>
    <scope>GENOME REANNOTATION</scope>
    <source>
        <strain evidence="3">cv. Nipponbare</strain>
    </source>
</reference>
<dbReference type="AlphaFoldDB" id="Q6ZG83"/>
<feature type="region of interest" description="Disordered" evidence="1">
    <location>
        <begin position="119"/>
        <end position="146"/>
    </location>
</feature>
<gene>
    <name evidence="2" type="primary">OJ1007_D04.27</name>
</gene>
<evidence type="ECO:0000313" key="3">
    <source>
        <dbReference type="Proteomes" id="UP000000763"/>
    </source>
</evidence>
<accession>Q6ZG83</accession>
<reference evidence="3" key="1">
    <citation type="journal article" date="2005" name="Nature">
        <title>The map-based sequence of the rice genome.</title>
        <authorList>
            <consortium name="International rice genome sequencing project (IRGSP)"/>
            <person name="Matsumoto T."/>
            <person name="Wu J."/>
            <person name="Kanamori H."/>
            <person name="Katayose Y."/>
            <person name="Fujisawa M."/>
            <person name="Namiki N."/>
            <person name="Mizuno H."/>
            <person name="Yamamoto K."/>
            <person name="Antonio B.A."/>
            <person name="Baba T."/>
            <person name="Sakata K."/>
            <person name="Nagamura Y."/>
            <person name="Aoki H."/>
            <person name="Arikawa K."/>
            <person name="Arita K."/>
            <person name="Bito T."/>
            <person name="Chiden Y."/>
            <person name="Fujitsuka N."/>
            <person name="Fukunaka R."/>
            <person name="Hamada M."/>
            <person name="Harada C."/>
            <person name="Hayashi A."/>
            <person name="Hijishita S."/>
            <person name="Honda M."/>
            <person name="Hosokawa S."/>
            <person name="Ichikawa Y."/>
            <person name="Idonuma A."/>
            <person name="Iijima M."/>
            <person name="Ikeda M."/>
            <person name="Ikeno M."/>
            <person name="Ito K."/>
            <person name="Ito S."/>
            <person name="Ito T."/>
            <person name="Ito Y."/>
            <person name="Ito Y."/>
            <person name="Iwabuchi A."/>
            <person name="Kamiya K."/>
            <person name="Karasawa W."/>
            <person name="Kurita K."/>
            <person name="Katagiri S."/>
            <person name="Kikuta A."/>
            <person name="Kobayashi H."/>
            <person name="Kobayashi N."/>
            <person name="Machita K."/>
            <person name="Maehara T."/>
            <person name="Masukawa M."/>
            <person name="Mizubayashi T."/>
            <person name="Mukai Y."/>
            <person name="Nagasaki H."/>
            <person name="Nagata Y."/>
            <person name="Naito S."/>
            <person name="Nakashima M."/>
            <person name="Nakama Y."/>
            <person name="Nakamichi Y."/>
            <person name="Nakamura M."/>
            <person name="Meguro A."/>
            <person name="Negishi M."/>
            <person name="Ohta I."/>
            <person name="Ohta T."/>
            <person name="Okamoto M."/>
            <person name="Ono N."/>
            <person name="Saji S."/>
            <person name="Sakaguchi M."/>
            <person name="Sakai K."/>
            <person name="Shibata M."/>
            <person name="Shimokawa T."/>
            <person name="Song J."/>
            <person name="Takazaki Y."/>
            <person name="Terasawa K."/>
            <person name="Tsugane M."/>
            <person name="Tsuji K."/>
            <person name="Ueda S."/>
            <person name="Waki K."/>
            <person name="Yamagata H."/>
            <person name="Yamamoto M."/>
            <person name="Yamamoto S."/>
            <person name="Yamane H."/>
            <person name="Yoshiki S."/>
            <person name="Yoshihara R."/>
            <person name="Yukawa K."/>
            <person name="Zhong H."/>
            <person name="Yano M."/>
            <person name="Yuan Q."/>
            <person name="Ouyang S."/>
            <person name="Liu J."/>
            <person name="Jones K.M."/>
            <person name="Gansberger K."/>
            <person name="Moffat K."/>
            <person name="Hill J."/>
            <person name="Bera J."/>
            <person name="Fadrosh D."/>
            <person name="Jin S."/>
            <person name="Johri S."/>
            <person name="Kim M."/>
            <person name="Overton L."/>
            <person name="Reardon M."/>
            <person name="Tsitrin T."/>
            <person name="Vuong H."/>
            <person name="Weaver B."/>
            <person name="Ciecko A."/>
            <person name="Tallon L."/>
            <person name="Jackson J."/>
            <person name="Pai G."/>
            <person name="Aken S.V."/>
            <person name="Utterback T."/>
            <person name="Reidmuller S."/>
            <person name="Feldblyum T."/>
            <person name="Hsiao J."/>
            <person name="Zismann V."/>
            <person name="Iobst S."/>
            <person name="de Vazeille A.R."/>
            <person name="Buell C.R."/>
            <person name="Ying K."/>
            <person name="Li Y."/>
            <person name="Lu T."/>
            <person name="Huang Y."/>
            <person name="Zhao Q."/>
            <person name="Feng Q."/>
            <person name="Zhang L."/>
            <person name="Zhu J."/>
            <person name="Weng Q."/>
            <person name="Mu J."/>
            <person name="Lu Y."/>
            <person name="Fan D."/>
            <person name="Liu Y."/>
            <person name="Guan J."/>
            <person name="Zhang Y."/>
            <person name="Yu S."/>
            <person name="Liu X."/>
            <person name="Zhang Y."/>
            <person name="Hong G."/>
            <person name="Han B."/>
            <person name="Choisne N."/>
            <person name="Demange N."/>
            <person name="Orjeda G."/>
            <person name="Samain S."/>
            <person name="Cattolico L."/>
            <person name="Pelletier E."/>
            <person name="Couloux A."/>
            <person name="Segurens B."/>
            <person name="Wincker P."/>
            <person name="D'Hont A."/>
            <person name="Scarpelli C."/>
            <person name="Weissenbach J."/>
            <person name="Salanoubat M."/>
            <person name="Quetier F."/>
            <person name="Yu Y."/>
            <person name="Kim H.R."/>
            <person name="Rambo T."/>
            <person name="Currie J."/>
            <person name="Collura K."/>
            <person name="Luo M."/>
            <person name="Yang T."/>
            <person name="Ammiraju J.S.S."/>
            <person name="Engler F."/>
            <person name="Soderlund C."/>
            <person name="Wing R.A."/>
            <person name="Palmer L.E."/>
            <person name="de la Bastide M."/>
            <person name="Spiegel L."/>
            <person name="Nascimento L."/>
            <person name="Zutavern T."/>
            <person name="O'Shaughnessy A."/>
            <person name="Dike S."/>
            <person name="Dedhia N."/>
            <person name="Preston R."/>
            <person name="Balija V."/>
            <person name="McCombie W.R."/>
            <person name="Chow T."/>
            <person name="Chen H."/>
            <person name="Chung M."/>
            <person name="Chen C."/>
            <person name="Shaw J."/>
            <person name="Wu H."/>
            <person name="Hsiao K."/>
            <person name="Chao Y."/>
            <person name="Chu M."/>
            <person name="Cheng C."/>
            <person name="Hour A."/>
            <person name="Lee P."/>
            <person name="Lin S."/>
            <person name="Lin Y."/>
            <person name="Liou J."/>
            <person name="Liu S."/>
            <person name="Hsing Y."/>
            <person name="Raghuvanshi S."/>
            <person name="Mohanty A."/>
            <person name="Bharti A.K."/>
            <person name="Gaur A."/>
            <person name="Gupta V."/>
            <person name="Kumar D."/>
            <person name="Ravi V."/>
            <person name="Vij S."/>
            <person name="Kapur A."/>
            <person name="Khurana P."/>
            <person name="Khurana P."/>
            <person name="Khurana J.P."/>
            <person name="Tyagi A.K."/>
            <person name="Gaikwad K."/>
            <person name="Singh A."/>
            <person name="Dalal V."/>
            <person name="Srivastava S."/>
            <person name="Dixit A."/>
            <person name="Pal A.K."/>
            <person name="Ghazi I.A."/>
            <person name="Yadav M."/>
            <person name="Pandit A."/>
            <person name="Bhargava A."/>
            <person name="Sureshbabu K."/>
            <person name="Batra K."/>
            <person name="Sharma T.R."/>
            <person name="Mohapatra T."/>
            <person name="Singh N.K."/>
            <person name="Messing J."/>
            <person name="Nelson A.B."/>
            <person name="Fuks G."/>
            <person name="Kavchok S."/>
            <person name="Keizer G."/>
            <person name="Linton E."/>
            <person name="Llaca V."/>
            <person name="Song R."/>
            <person name="Tanyolac B."/>
            <person name="Young S."/>
            <person name="Ho-Il K."/>
            <person name="Hahn J.H."/>
            <person name="Sangsakoo G."/>
            <person name="Vanavichit A."/>
            <person name="de Mattos Luiz.A.T."/>
            <person name="Zimmer P.D."/>
            <person name="Malone G."/>
            <person name="Dellagostin O."/>
            <person name="de Oliveira A.C."/>
            <person name="Bevan M."/>
            <person name="Bancroft I."/>
            <person name="Minx P."/>
            <person name="Cordum H."/>
            <person name="Wilson R."/>
            <person name="Cheng Z."/>
            <person name="Jin W."/>
            <person name="Jiang J."/>
            <person name="Leong S.A."/>
            <person name="Iwama H."/>
            <person name="Gojobori T."/>
            <person name="Itoh T."/>
            <person name="Niimura Y."/>
            <person name="Fujii Y."/>
            <person name="Habara T."/>
            <person name="Sakai H."/>
            <person name="Sato Y."/>
            <person name="Wilson G."/>
            <person name="Kumar K."/>
            <person name="McCouch S."/>
            <person name="Juretic N."/>
            <person name="Hoen D."/>
            <person name="Wright S."/>
            <person name="Bruskiewich R."/>
            <person name="Bureau T."/>
            <person name="Miyao A."/>
            <person name="Hirochika H."/>
            <person name="Nishikawa T."/>
            <person name="Kadowaki K."/>
            <person name="Sugiura M."/>
            <person name="Burr B."/>
            <person name="Sasaki T."/>
        </authorList>
    </citation>
    <scope>NUCLEOTIDE SEQUENCE [LARGE SCALE GENOMIC DNA]</scope>
    <source>
        <strain evidence="3">cv. Nipponbare</strain>
    </source>
</reference>
<sequence>MGFARIPSSIRVSSPKCHPGRKCPWLFFFLHPVREELAGDHGQLHRRATDAALPTAIGVLLSLPSPPVPTAGAGSSGGLHGGGRCDRRRQARAPVEGWSMAAGAVDGSGRGLQRRAARWRRGGGGQERRHRLPVHARQPDPRRRCRSPSVMTSAARAHHSTVGKAASVARRCSWPWSLASSSRVGWRKKKSQGHFHPGWHFGKDTLVEDGIPTKPVFIIVF</sequence>
<name>Q6ZG83_ORYSJ</name>
<proteinExistence type="predicted"/>
<dbReference type="Proteomes" id="UP000000763">
    <property type="component" value="Chromosome 2"/>
</dbReference>
<evidence type="ECO:0000313" key="2">
    <source>
        <dbReference type="EMBL" id="BAD07754.1"/>
    </source>
</evidence>